<dbReference type="FunFam" id="3.40.50.300:FF:000032">
    <property type="entry name" value="Export ABC transporter ATP-binding protein"/>
    <property type="match status" value="1"/>
</dbReference>
<dbReference type="InterPro" id="IPR027417">
    <property type="entry name" value="P-loop_NTPase"/>
</dbReference>
<proteinExistence type="inferred from homology"/>
<keyword evidence="7" id="KW-1185">Reference proteome</keyword>
<evidence type="ECO:0000256" key="2">
    <source>
        <dbReference type="ARBA" id="ARBA00022741"/>
    </source>
</evidence>
<dbReference type="InterPro" id="IPR003593">
    <property type="entry name" value="AAA+_ATPase"/>
</dbReference>
<dbReference type="SUPFAM" id="SSF52540">
    <property type="entry name" value="P-loop containing nucleoside triphosphate hydrolases"/>
    <property type="match status" value="1"/>
</dbReference>
<dbReference type="EMBL" id="ATHI01000005">
    <property type="protein sequence ID" value="EPR35143.1"/>
    <property type="molecule type" value="Genomic_DNA"/>
</dbReference>
<evidence type="ECO:0000259" key="5">
    <source>
        <dbReference type="PROSITE" id="PS50893"/>
    </source>
</evidence>
<organism evidence="6 7">
    <name type="scientific">Alkalidesulfovibrio alkalitolerans DSM 16529</name>
    <dbReference type="NCBI Taxonomy" id="1121439"/>
    <lineage>
        <taxon>Bacteria</taxon>
        <taxon>Pseudomonadati</taxon>
        <taxon>Thermodesulfobacteriota</taxon>
        <taxon>Desulfovibrionia</taxon>
        <taxon>Desulfovibrionales</taxon>
        <taxon>Desulfovibrionaceae</taxon>
        <taxon>Alkalidesulfovibrio</taxon>
    </lineage>
</organism>
<evidence type="ECO:0000313" key="7">
    <source>
        <dbReference type="Proteomes" id="UP000014975"/>
    </source>
</evidence>
<dbReference type="STRING" id="1121439.dsat_2506"/>
<keyword evidence="2" id="KW-0547">Nucleotide-binding</keyword>
<evidence type="ECO:0000256" key="3">
    <source>
        <dbReference type="ARBA" id="ARBA00022840"/>
    </source>
</evidence>
<keyword evidence="3" id="KW-0067">ATP-binding</keyword>
<dbReference type="GO" id="GO:0005524">
    <property type="term" value="F:ATP binding"/>
    <property type="evidence" value="ECO:0007669"/>
    <property type="project" value="UniProtKB-KW"/>
</dbReference>
<sequence>MSGDTLVRLKDIRKTYSQEGLDVEILKGISLLIGAGEFVALQGPSGSGKSTLLHILGLLDRPTSGTYELDGRDVSDLTDDEQSEARGRLIGFVFQSFYLIPYISALHNVMLPAQYSSAPEREVRERAQRLLSMVGLADRMDFRPTQLSGGQQQRVALARALVNQPRMLLADEPTGQLDSTTSVEIMDLIASINQTQGTTVVVVTHEEATAAYASRRVVVTDGLVSHG</sequence>
<dbReference type="GO" id="GO:0005886">
    <property type="term" value="C:plasma membrane"/>
    <property type="evidence" value="ECO:0007669"/>
    <property type="project" value="TreeGrafter"/>
</dbReference>
<dbReference type="OrthoDB" id="9809450at2"/>
<name>S7US68_9BACT</name>
<dbReference type="PROSITE" id="PS50893">
    <property type="entry name" value="ABC_TRANSPORTER_2"/>
    <property type="match status" value="1"/>
</dbReference>
<evidence type="ECO:0000256" key="4">
    <source>
        <dbReference type="ARBA" id="ARBA00038388"/>
    </source>
</evidence>
<dbReference type="GO" id="GO:0098796">
    <property type="term" value="C:membrane protein complex"/>
    <property type="evidence" value="ECO:0007669"/>
    <property type="project" value="UniProtKB-ARBA"/>
</dbReference>
<comment type="similarity">
    <text evidence="4">Belongs to the ABC transporter superfamily. Macrolide exporter (TC 3.A.1.122) family.</text>
</comment>
<dbReference type="InterPro" id="IPR017871">
    <property type="entry name" value="ABC_transporter-like_CS"/>
</dbReference>
<dbReference type="InterPro" id="IPR003439">
    <property type="entry name" value="ABC_transporter-like_ATP-bd"/>
</dbReference>
<comment type="caution">
    <text evidence="6">The sequence shown here is derived from an EMBL/GenBank/DDBJ whole genome shotgun (WGS) entry which is preliminary data.</text>
</comment>
<protein>
    <submittedName>
        <fullName evidence="6">ABC transporter related protein</fullName>
    </submittedName>
</protein>
<dbReference type="eggNOG" id="COG1136">
    <property type="taxonomic scope" value="Bacteria"/>
</dbReference>
<dbReference type="PANTHER" id="PTHR24220:SF86">
    <property type="entry name" value="ABC TRANSPORTER ABCH.1"/>
    <property type="match status" value="1"/>
</dbReference>
<accession>S7US68</accession>
<dbReference type="AlphaFoldDB" id="S7US68"/>
<keyword evidence="1" id="KW-0813">Transport</keyword>
<dbReference type="Gene3D" id="3.40.50.300">
    <property type="entry name" value="P-loop containing nucleotide triphosphate hydrolases"/>
    <property type="match status" value="1"/>
</dbReference>
<evidence type="ECO:0000256" key="1">
    <source>
        <dbReference type="ARBA" id="ARBA00022448"/>
    </source>
</evidence>
<dbReference type="InterPro" id="IPR015854">
    <property type="entry name" value="ABC_transpr_LolD-like"/>
</dbReference>
<dbReference type="Proteomes" id="UP000014975">
    <property type="component" value="Unassembled WGS sequence"/>
</dbReference>
<dbReference type="Pfam" id="PF00005">
    <property type="entry name" value="ABC_tran"/>
    <property type="match status" value="1"/>
</dbReference>
<dbReference type="InterPro" id="IPR017911">
    <property type="entry name" value="MacB-like_ATP-bd"/>
</dbReference>
<evidence type="ECO:0000313" key="6">
    <source>
        <dbReference type="EMBL" id="EPR35143.1"/>
    </source>
</evidence>
<dbReference type="PANTHER" id="PTHR24220">
    <property type="entry name" value="IMPORT ATP-BINDING PROTEIN"/>
    <property type="match status" value="1"/>
</dbReference>
<gene>
    <name evidence="6" type="ORF">dsat_2506</name>
</gene>
<feature type="domain" description="ABC transporter" evidence="5">
    <location>
        <begin position="7"/>
        <end position="227"/>
    </location>
</feature>
<dbReference type="SMART" id="SM00382">
    <property type="entry name" value="AAA"/>
    <property type="match status" value="1"/>
</dbReference>
<dbReference type="PATRIC" id="fig|1121439.3.peg.905"/>
<dbReference type="GO" id="GO:0022857">
    <property type="term" value="F:transmembrane transporter activity"/>
    <property type="evidence" value="ECO:0007669"/>
    <property type="project" value="TreeGrafter"/>
</dbReference>
<dbReference type="GO" id="GO:0016887">
    <property type="term" value="F:ATP hydrolysis activity"/>
    <property type="evidence" value="ECO:0007669"/>
    <property type="project" value="InterPro"/>
</dbReference>
<dbReference type="PROSITE" id="PS00211">
    <property type="entry name" value="ABC_TRANSPORTER_1"/>
    <property type="match status" value="1"/>
</dbReference>
<reference evidence="6 7" key="1">
    <citation type="journal article" date="2013" name="Genome Announc.">
        <title>Draft genome sequences for three mercury-methylating, sulfate-reducing bacteria.</title>
        <authorList>
            <person name="Brown S.D."/>
            <person name="Hurt R.A.Jr."/>
            <person name="Gilmour C.C."/>
            <person name="Elias D.A."/>
        </authorList>
    </citation>
    <scope>NUCLEOTIDE SEQUENCE [LARGE SCALE GENOMIC DNA]</scope>
    <source>
        <strain evidence="6 7">DSM 16529</strain>
    </source>
</reference>
<dbReference type="RefSeq" id="WP_020886392.1">
    <property type="nucleotide sequence ID" value="NZ_ATHI01000005.1"/>
</dbReference>
<dbReference type="CDD" id="cd03255">
    <property type="entry name" value="ABC_MJ0796_LolCDE_FtsE"/>
    <property type="match status" value="1"/>
</dbReference>